<dbReference type="EMBL" id="CQEH01000016">
    <property type="protein sequence ID" value="CNL43065.1"/>
    <property type="molecule type" value="Genomic_DNA"/>
</dbReference>
<proteinExistence type="predicted"/>
<feature type="compositionally biased region" description="Low complexity" evidence="4">
    <location>
        <begin position="244"/>
        <end position="253"/>
    </location>
</feature>
<dbReference type="InterPro" id="IPR011514">
    <property type="entry name" value="Secretin_N_2"/>
</dbReference>
<evidence type="ECO:0000313" key="7">
    <source>
        <dbReference type="EMBL" id="CNL43065.1"/>
    </source>
</evidence>
<dbReference type="Pfam" id="PF00263">
    <property type="entry name" value="Secretin"/>
    <property type="match status" value="1"/>
</dbReference>
<dbReference type="InterPro" id="IPR004846">
    <property type="entry name" value="T2SS/T3SS_dom"/>
</dbReference>
<dbReference type="InterPro" id="IPR050810">
    <property type="entry name" value="Bact_Secretion_Sys_Channel"/>
</dbReference>
<name>A0ABM9SW60_YERAL</name>
<gene>
    <name evidence="7" type="primary">bfpB</name>
    <name evidence="7" type="ORF">ERS137966_03213</name>
</gene>
<evidence type="ECO:0000256" key="2">
    <source>
        <dbReference type="ARBA" id="ARBA00022729"/>
    </source>
</evidence>
<accession>A0ABM9SW60</accession>
<keyword evidence="3" id="KW-0472">Membrane</keyword>
<dbReference type="InterPro" id="IPR013359">
    <property type="entry name" value="Pilus_4B_PilN"/>
</dbReference>
<dbReference type="RefSeq" id="WP_049604235.1">
    <property type="nucleotide sequence ID" value="NZ_CABHPY010000121.1"/>
</dbReference>
<keyword evidence="7" id="KW-0449">Lipoprotein</keyword>
<feature type="domain" description="Type II/III secretion system secretin-like" evidence="5">
    <location>
        <begin position="392"/>
        <end position="561"/>
    </location>
</feature>
<evidence type="ECO:0000313" key="8">
    <source>
        <dbReference type="Proteomes" id="UP000038647"/>
    </source>
</evidence>
<reference evidence="7 8" key="1">
    <citation type="submission" date="2015-03" db="EMBL/GenBank/DDBJ databases">
        <authorList>
            <consortium name="Pathogen Informatics"/>
            <person name="Murphy D."/>
        </authorList>
    </citation>
    <scope>NUCLEOTIDE SEQUENCE [LARGE SCALE GENOMIC DNA]</scope>
    <source>
        <strain evidence="7 8">IP08791</strain>
    </source>
</reference>
<evidence type="ECO:0000259" key="6">
    <source>
        <dbReference type="Pfam" id="PF07655"/>
    </source>
</evidence>
<dbReference type="PANTHER" id="PTHR30332">
    <property type="entry name" value="PROBABLE GENERAL SECRETION PATHWAY PROTEIN D"/>
    <property type="match status" value="1"/>
</dbReference>
<dbReference type="PANTHER" id="PTHR30332:SF24">
    <property type="entry name" value="SECRETIN GSPD-RELATED"/>
    <property type="match status" value="1"/>
</dbReference>
<keyword evidence="8" id="KW-1185">Reference proteome</keyword>
<evidence type="ECO:0000256" key="1">
    <source>
        <dbReference type="ARBA" id="ARBA00004370"/>
    </source>
</evidence>
<feature type="region of interest" description="Disordered" evidence="4">
    <location>
        <begin position="225"/>
        <end position="254"/>
    </location>
</feature>
<dbReference type="Pfam" id="PF07655">
    <property type="entry name" value="Secretin_N_2"/>
    <property type="match status" value="1"/>
</dbReference>
<dbReference type="Proteomes" id="UP000038647">
    <property type="component" value="Unassembled WGS sequence"/>
</dbReference>
<sequence>MHWFFAARTSRIINVVLSLTFLVGCSLSEIDRIERQTKDSGEIARRISDTNRAKAQPAVHWMDKPWVSLKPLAPVAASPEEKILPPCQITINRPDGMSLPELGQRITRLCGPRVTITPDAFLVLSPANARFGTSQQIPGSLPAPGGHGRVPLSYLGAQPSSASVMKQSDKHISALKWQGDLPGLLDTIGSRLGLSWRVNKGNIVFYQLDTRIFQLVILNTKISSSASVTSGSSGSIGSSGGTNSGVSGESSSAQKTSVDLNSDLYGDIKKTIENMLTPSKGRFWLSSASGTLTVTDTPETLERIGRYIDYQNELLNRQVQLNVQVLSVTQSRKEQFGLDWKLVYQSLNNIGASVTGNLINAAGNTLSGGLSILDTATVPAAKFSGSELLIKALSQQGNVSLVTELNRATINLTPVPFQISDQTGYIQSSSTAATANAGTTSSMQTGIITTGLFMSMLPYIQENGDVQLQFAFTLSDKPTIQPFFSRDGNTRTDTPAFKLRSLTQTVNMRAGQTLVLTGADQLDSVASKQGAFTPGNFLFGGGHAGSDTRTTLVILITPILLR</sequence>
<evidence type="ECO:0000256" key="3">
    <source>
        <dbReference type="ARBA" id="ARBA00023136"/>
    </source>
</evidence>
<organism evidence="7 8">
    <name type="scientific">Yersinia aldovae</name>
    <dbReference type="NCBI Taxonomy" id="29483"/>
    <lineage>
        <taxon>Bacteria</taxon>
        <taxon>Pseudomonadati</taxon>
        <taxon>Pseudomonadota</taxon>
        <taxon>Gammaproteobacteria</taxon>
        <taxon>Enterobacterales</taxon>
        <taxon>Yersiniaceae</taxon>
        <taxon>Yersinia</taxon>
    </lineage>
</organism>
<comment type="caution">
    <text evidence="7">The sequence shown here is derived from an EMBL/GenBank/DDBJ whole genome shotgun (WGS) entry which is preliminary data.</text>
</comment>
<keyword evidence="2" id="KW-0732">Signal</keyword>
<comment type="subcellular location">
    <subcellularLocation>
        <location evidence="1">Membrane</location>
    </subcellularLocation>
</comment>
<feature type="domain" description="Secretin N-terminal" evidence="6">
    <location>
        <begin position="210"/>
        <end position="289"/>
    </location>
</feature>
<protein>
    <submittedName>
        <fullName evidence="7">Type IV pilus operon lipoprotein</fullName>
    </submittedName>
</protein>
<feature type="compositionally biased region" description="Low complexity" evidence="4">
    <location>
        <begin position="225"/>
        <end position="236"/>
    </location>
</feature>
<evidence type="ECO:0000256" key="4">
    <source>
        <dbReference type="SAM" id="MobiDB-lite"/>
    </source>
</evidence>
<evidence type="ECO:0000259" key="5">
    <source>
        <dbReference type="Pfam" id="PF00263"/>
    </source>
</evidence>
<dbReference type="NCBIfam" id="TIGR02520">
    <property type="entry name" value="pilus_B_mal_scr"/>
    <property type="match status" value="1"/>
</dbReference>